<keyword evidence="2" id="KW-1185">Reference proteome</keyword>
<name>A0A5D2KIX4_GOSTO</name>
<proteinExistence type="predicted"/>
<evidence type="ECO:0000313" key="1">
    <source>
        <dbReference type="EMBL" id="TYH66605.1"/>
    </source>
</evidence>
<protein>
    <submittedName>
        <fullName evidence="1">Uncharacterized protein</fullName>
    </submittedName>
</protein>
<dbReference type="AlphaFoldDB" id="A0A5D2KIX4"/>
<dbReference type="Proteomes" id="UP000322667">
    <property type="component" value="Chromosome D06"/>
</dbReference>
<gene>
    <name evidence="1" type="ORF">ES332_D06G136000v1</name>
</gene>
<organism evidence="1 2">
    <name type="scientific">Gossypium tomentosum</name>
    <name type="common">Hawaiian cotton</name>
    <name type="synonym">Gossypium sandvicense</name>
    <dbReference type="NCBI Taxonomy" id="34277"/>
    <lineage>
        <taxon>Eukaryota</taxon>
        <taxon>Viridiplantae</taxon>
        <taxon>Streptophyta</taxon>
        <taxon>Embryophyta</taxon>
        <taxon>Tracheophyta</taxon>
        <taxon>Spermatophyta</taxon>
        <taxon>Magnoliopsida</taxon>
        <taxon>eudicotyledons</taxon>
        <taxon>Gunneridae</taxon>
        <taxon>Pentapetalae</taxon>
        <taxon>rosids</taxon>
        <taxon>malvids</taxon>
        <taxon>Malvales</taxon>
        <taxon>Malvaceae</taxon>
        <taxon>Malvoideae</taxon>
        <taxon>Gossypium</taxon>
    </lineage>
</organism>
<sequence length="53" mass="6224">MAFRWKEIMKKLLKKVREKNLAHGVKEQLQKSIPDSKVIMNLAKHGLYTGHHI</sequence>
<evidence type="ECO:0000313" key="2">
    <source>
        <dbReference type="Proteomes" id="UP000322667"/>
    </source>
</evidence>
<accession>A0A5D2KIX4</accession>
<reference evidence="1 2" key="1">
    <citation type="submission" date="2019-07" db="EMBL/GenBank/DDBJ databases">
        <title>WGS assembly of Gossypium tomentosum.</title>
        <authorList>
            <person name="Chen Z.J."/>
            <person name="Sreedasyam A."/>
            <person name="Ando A."/>
            <person name="Song Q."/>
            <person name="De L."/>
            <person name="Hulse-Kemp A."/>
            <person name="Ding M."/>
            <person name="Ye W."/>
            <person name="Kirkbride R."/>
            <person name="Jenkins J."/>
            <person name="Plott C."/>
            <person name="Lovell J."/>
            <person name="Lin Y.-M."/>
            <person name="Vaughn R."/>
            <person name="Liu B."/>
            <person name="Li W."/>
            <person name="Simpson S."/>
            <person name="Scheffler B."/>
            <person name="Saski C."/>
            <person name="Grover C."/>
            <person name="Hu G."/>
            <person name="Conover J."/>
            <person name="Carlson J."/>
            <person name="Shu S."/>
            <person name="Boston L."/>
            <person name="Williams M."/>
            <person name="Peterson D."/>
            <person name="Mcgee K."/>
            <person name="Jones D."/>
            <person name="Wendel J."/>
            <person name="Stelly D."/>
            <person name="Grimwood J."/>
            <person name="Schmutz J."/>
        </authorList>
    </citation>
    <scope>NUCLEOTIDE SEQUENCE [LARGE SCALE GENOMIC DNA]</scope>
    <source>
        <strain evidence="1">7179.01</strain>
    </source>
</reference>
<dbReference type="EMBL" id="CM017628">
    <property type="protein sequence ID" value="TYH66605.1"/>
    <property type="molecule type" value="Genomic_DNA"/>
</dbReference>